<keyword evidence="2" id="KW-1003">Cell membrane</keyword>
<feature type="transmembrane region" description="Helical" evidence="6">
    <location>
        <begin position="201"/>
        <end position="223"/>
    </location>
</feature>
<keyword evidence="3 6" id="KW-0812">Transmembrane</keyword>
<feature type="transmembrane region" description="Helical" evidence="6">
    <location>
        <begin position="152"/>
        <end position="172"/>
    </location>
</feature>
<accession>A0ABU2N5D1</accession>
<evidence type="ECO:0000256" key="2">
    <source>
        <dbReference type="ARBA" id="ARBA00022475"/>
    </source>
</evidence>
<dbReference type="PANTHER" id="PTHR40277:SF1">
    <property type="entry name" value="BLL5419 PROTEIN"/>
    <property type="match status" value="1"/>
</dbReference>
<dbReference type="Pfam" id="PF03706">
    <property type="entry name" value="LPG_synthase_TM"/>
    <property type="match status" value="1"/>
</dbReference>
<feature type="transmembrane region" description="Helical" evidence="6">
    <location>
        <begin position="235"/>
        <end position="253"/>
    </location>
</feature>
<name>A0ABU2N5D1_9PSEU</name>
<proteinExistence type="predicted"/>
<feature type="transmembrane region" description="Helical" evidence="6">
    <location>
        <begin position="283"/>
        <end position="302"/>
    </location>
</feature>
<sequence>MRGLWPLVKVVAGAGILVALVVRLGAQAFVDGLTSIGIGSVLAALALGLLTTAASAARWCIVARGLGLRLPLAAAVSDCYRAVFLNSVLPAGVLGDVHRAVGYGRSIGDVGRGVRVVAIERVTGQLAIIVVGLGVLLASRPTLLGAMVPGRFGGAELLGVLVALGAAVLWTARHPRAARIRTALRSACTEARSGALSRSTWPGLLALSVVTLAGYLALFFVAARVAGSQASLGELLPLLVLGLLAMALPLNIGGWGPREGVMAVAFGAVGLGAAQGLTTAVVYGVLSLIACLPGAVVLLLAARAPVRRNPAPRPAMLERSPA</sequence>
<comment type="subcellular location">
    <subcellularLocation>
        <location evidence="1">Cell membrane</location>
        <topology evidence="1">Multi-pass membrane protein</topology>
    </subcellularLocation>
</comment>
<dbReference type="EMBL" id="JAVREJ010000002">
    <property type="protein sequence ID" value="MDT0348931.1"/>
    <property type="molecule type" value="Genomic_DNA"/>
</dbReference>
<dbReference type="PANTHER" id="PTHR40277">
    <property type="entry name" value="BLL5419 PROTEIN"/>
    <property type="match status" value="1"/>
</dbReference>
<evidence type="ECO:0000256" key="3">
    <source>
        <dbReference type="ARBA" id="ARBA00022692"/>
    </source>
</evidence>
<reference evidence="8" key="1">
    <citation type="submission" date="2023-07" db="EMBL/GenBank/DDBJ databases">
        <title>30 novel species of actinomycetes from the DSMZ collection.</title>
        <authorList>
            <person name="Nouioui I."/>
        </authorList>
    </citation>
    <scope>NUCLEOTIDE SEQUENCE [LARGE SCALE GENOMIC DNA]</scope>
    <source>
        <strain evidence="8">DSM 45834</strain>
    </source>
</reference>
<protein>
    <submittedName>
        <fullName evidence="7">Lysylphosphatidylglycerol synthase transmembrane domain-containing protein</fullName>
    </submittedName>
</protein>
<organism evidence="7 8">
    <name type="scientific">Pseudonocardia charpentierae</name>
    <dbReference type="NCBI Taxonomy" id="3075545"/>
    <lineage>
        <taxon>Bacteria</taxon>
        <taxon>Bacillati</taxon>
        <taxon>Actinomycetota</taxon>
        <taxon>Actinomycetes</taxon>
        <taxon>Pseudonocardiales</taxon>
        <taxon>Pseudonocardiaceae</taxon>
        <taxon>Pseudonocardia</taxon>
    </lineage>
</organism>
<gene>
    <name evidence="7" type="ORF">RM445_05265</name>
</gene>
<feature type="transmembrane region" description="Helical" evidence="6">
    <location>
        <begin position="36"/>
        <end position="61"/>
    </location>
</feature>
<feature type="transmembrane region" description="Helical" evidence="6">
    <location>
        <begin position="260"/>
        <end position="277"/>
    </location>
</feature>
<evidence type="ECO:0000313" key="7">
    <source>
        <dbReference type="EMBL" id="MDT0348931.1"/>
    </source>
</evidence>
<keyword evidence="8" id="KW-1185">Reference proteome</keyword>
<evidence type="ECO:0000313" key="8">
    <source>
        <dbReference type="Proteomes" id="UP001183202"/>
    </source>
</evidence>
<keyword evidence="4 6" id="KW-1133">Transmembrane helix</keyword>
<evidence type="ECO:0000256" key="4">
    <source>
        <dbReference type="ARBA" id="ARBA00022989"/>
    </source>
</evidence>
<comment type="caution">
    <text evidence="7">The sequence shown here is derived from an EMBL/GenBank/DDBJ whole genome shotgun (WGS) entry which is preliminary data.</text>
</comment>
<dbReference type="RefSeq" id="WP_311554868.1">
    <property type="nucleotide sequence ID" value="NZ_JAVREJ010000002.1"/>
</dbReference>
<dbReference type="Proteomes" id="UP001183202">
    <property type="component" value="Unassembled WGS sequence"/>
</dbReference>
<dbReference type="InterPro" id="IPR022791">
    <property type="entry name" value="L-PG_synthase/AglD"/>
</dbReference>
<evidence type="ECO:0000256" key="5">
    <source>
        <dbReference type="ARBA" id="ARBA00023136"/>
    </source>
</evidence>
<keyword evidence="5 6" id="KW-0472">Membrane</keyword>
<evidence type="ECO:0000256" key="1">
    <source>
        <dbReference type="ARBA" id="ARBA00004651"/>
    </source>
</evidence>
<evidence type="ECO:0000256" key="6">
    <source>
        <dbReference type="SAM" id="Phobius"/>
    </source>
</evidence>
<feature type="transmembrane region" description="Helical" evidence="6">
    <location>
        <begin position="122"/>
        <end position="140"/>
    </location>
</feature>